<organism evidence="1 2">
    <name type="scientific">Jaapia argillacea MUCL 33604</name>
    <dbReference type="NCBI Taxonomy" id="933084"/>
    <lineage>
        <taxon>Eukaryota</taxon>
        <taxon>Fungi</taxon>
        <taxon>Dikarya</taxon>
        <taxon>Basidiomycota</taxon>
        <taxon>Agaricomycotina</taxon>
        <taxon>Agaricomycetes</taxon>
        <taxon>Agaricomycetidae</taxon>
        <taxon>Jaapiales</taxon>
        <taxon>Jaapiaceae</taxon>
        <taxon>Jaapia</taxon>
    </lineage>
</organism>
<dbReference type="AlphaFoldDB" id="A0A067PVC4"/>
<dbReference type="EMBL" id="KL197726">
    <property type="protein sequence ID" value="KDQ55232.1"/>
    <property type="molecule type" value="Genomic_DNA"/>
</dbReference>
<accession>A0A067PVC4</accession>
<sequence>MRVYLELVGSSMNYPQRWHLIDFQGIQEPASSCPPSRWPHHSQEFFRVNDQTTSVPYTVTPTHTEESILQDMHTLYAKAKSANLTVKGPFPRITRPSTQTPRQEASLVQGRCPTSSPLCRVQVVIPVNPNVKCSVCIAPSFSKTRISSNFIYSSI</sequence>
<keyword evidence="2" id="KW-1185">Reference proteome</keyword>
<dbReference type="Proteomes" id="UP000027265">
    <property type="component" value="Unassembled WGS sequence"/>
</dbReference>
<reference evidence="2" key="1">
    <citation type="journal article" date="2014" name="Proc. Natl. Acad. Sci. U.S.A.">
        <title>Extensive sampling of basidiomycete genomes demonstrates inadequacy of the white-rot/brown-rot paradigm for wood decay fungi.</title>
        <authorList>
            <person name="Riley R."/>
            <person name="Salamov A.A."/>
            <person name="Brown D.W."/>
            <person name="Nagy L.G."/>
            <person name="Floudas D."/>
            <person name="Held B.W."/>
            <person name="Levasseur A."/>
            <person name="Lombard V."/>
            <person name="Morin E."/>
            <person name="Otillar R."/>
            <person name="Lindquist E.A."/>
            <person name="Sun H."/>
            <person name="LaButti K.M."/>
            <person name="Schmutz J."/>
            <person name="Jabbour D."/>
            <person name="Luo H."/>
            <person name="Baker S.E."/>
            <person name="Pisabarro A.G."/>
            <person name="Walton J.D."/>
            <person name="Blanchette R.A."/>
            <person name="Henrissat B."/>
            <person name="Martin F."/>
            <person name="Cullen D."/>
            <person name="Hibbett D.S."/>
            <person name="Grigoriev I.V."/>
        </authorList>
    </citation>
    <scope>NUCLEOTIDE SEQUENCE [LARGE SCALE GENOMIC DNA]</scope>
    <source>
        <strain evidence="2">MUCL 33604</strain>
    </source>
</reference>
<dbReference type="InParanoid" id="A0A067PVC4"/>
<gene>
    <name evidence="1" type="ORF">JAAARDRAFT_37775</name>
</gene>
<evidence type="ECO:0000313" key="1">
    <source>
        <dbReference type="EMBL" id="KDQ55232.1"/>
    </source>
</evidence>
<proteinExistence type="predicted"/>
<dbReference type="HOGENOM" id="CLU_1695732_0_0_1"/>
<name>A0A067PVC4_9AGAM</name>
<protein>
    <submittedName>
        <fullName evidence="1">Uncharacterized protein</fullName>
    </submittedName>
</protein>
<evidence type="ECO:0000313" key="2">
    <source>
        <dbReference type="Proteomes" id="UP000027265"/>
    </source>
</evidence>